<evidence type="ECO:0008006" key="4">
    <source>
        <dbReference type="Google" id="ProtNLM"/>
    </source>
</evidence>
<protein>
    <recommendedName>
        <fullName evidence="4">Secreted protein</fullName>
    </recommendedName>
</protein>
<sequence length="102" mass="11593">MIDKSIILFFFFLEVIIFMHCQSELTVTSKHPLWFACAPLPYLLRISSNSSLKEDDTLKGCFLGLAQPRLTGLRRGDGYARSLMPEPGYGREGKSRLLVRLI</sequence>
<feature type="signal peptide" evidence="1">
    <location>
        <begin position="1"/>
        <end position="23"/>
    </location>
</feature>
<keyword evidence="3" id="KW-1185">Reference proteome</keyword>
<evidence type="ECO:0000313" key="2">
    <source>
        <dbReference type="EMBL" id="CZT46067.1"/>
    </source>
</evidence>
<dbReference type="Proteomes" id="UP000177625">
    <property type="component" value="Unassembled WGS sequence"/>
</dbReference>
<keyword evidence="1" id="KW-0732">Signal</keyword>
<evidence type="ECO:0000256" key="1">
    <source>
        <dbReference type="SAM" id="SignalP"/>
    </source>
</evidence>
<dbReference type="AlphaFoldDB" id="A0A1E1MAG7"/>
<name>A0A1E1MAG7_RHYSE</name>
<reference evidence="3" key="1">
    <citation type="submission" date="2016-03" db="EMBL/GenBank/DDBJ databases">
        <authorList>
            <person name="Guldener U."/>
        </authorList>
    </citation>
    <scope>NUCLEOTIDE SEQUENCE [LARGE SCALE GENOMIC DNA]</scope>
</reference>
<dbReference type="EMBL" id="FJVC01000234">
    <property type="protein sequence ID" value="CZT46067.1"/>
    <property type="molecule type" value="Genomic_DNA"/>
</dbReference>
<gene>
    <name evidence="2" type="ORF">RSE6_06445</name>
</gene>
<organism evidence="2 3">
    <name type="scientific">Rhynchosporium secalis</name>
    <name type="common">Barley scald fungus</name>
    <dbReference type="NCBI Taxonomy" id="38038"/>
    <lineage>
        <taxon>Eukaryota</taxon>
        <taxon>Fungi</taxon>
        <taxon>Dikarya</taxon>
        <taxon>Ascomycota</taxon>
        <taxon>Pezizomycotina</taxon>
        <taxon>Leotiomycetes</taxon>
        <taxon>Helotiales</taxon>
        <taxon>Ploettnerulaceae</taxon>
        <taxon>Rhynchosporium</taxon>
    </lineage>
</organism>
<evidence type="ECO:0000313" key="3">
    <source>
        <dbReference type="Proteomes" id="UP000177625"/>
    </source>
</evidence>
<accession>A0A1E1MAG7</accession>
<feature type="chain" id="PRO_5009448102" description="Secreted protein" evidence="1">
    <location>
        <begin position="24"/>
        <end position="102"/>
    </location>
</feature>
<proteinExistence type="predicted"/>